<reference evidence="3" key="1">
    <citation type="submission" date="2014-03" db="EMBL/GenBank/DDBJ databases">
        <authorList>
            <person name="Aksoy S."/>
            <person name="Warren W."/>
            <person name="Wilson R.K."/>
        </authorList>
    </citation>
    <scope>NUCLEOTIDE SEQUENCE [LARGE SCALE GENOMIC DNA]</scope>
    <source>
        <strain evidence="3">IAEA</strain>
    </source>
</reference>
<protein>
    <submittedName>
        <fullName evidence="2">Uncharacterized protein</fullName>
    </submittedName>
</protein>
<dbReference type="AlphaFoldDB" id="A0A1B0A6Z7"/>
<evidence type="ECO:0000313" key="3">
    <source>
        <dbReference type="Proteomes" id="UP000092445"/>
    </source>
</evidence>
<evidence type="ECO:0000256" key="1">
    <source>
        <dbReference type="SAM" id="Phobius"/>
    </source>
</evidence>
<dbReference type="EnsemblMetazoa" id="GPAI036227-RA">
    <property type="protein sequence ID" value="GPAI036227-PA"/>
    <property type="gene ID" value="GPAI036227"/>
</dbReference>
<keyword evidence="3" id="KW-1185">Reference proteome</keyword>
<evidence type="ECO:0000313" key="2">
    <source>
        <dbReference type="EnsemblMetazoa" id="GPAI036227-PA"/>
    </source>
</evidence>
<keyword evidence="1" id="KW-0812">Transmembrane</keyword>
<reference evidence="2" key="2">
    <citation type="submission" date="2020-05" db="UniProtKB">
        <authorList>
            <consortium name="EnsemblMetazoa"/>
        </authorList>
    </citation>
    <scope>IDENTIFICATION</scope>
    <source>
        <strain evidence="2">IAEA</strain>
    </source>
</reference>
<proteinExistence type="predicted"/>
<accession>A0A1B0A6Z7</accession>
<keyword evidence="1" id="KW-1133">Transmembrane helix</keyword>
<dbReference type="VEuPathDB" id="VectorBase:GPAI036227"/>
<dbReference type="Proteomes" id="UP000092445">
    <property type="component" value="Unassembled WGS sequence"/>
</dbReference>
<organism evidence="2 3">
    <name type="scientific">Glossina pallidipes</name>
    <name type="common">Tsetse fly</name>
    <dbReference type="NCBI Taxonomy" id="7398"/>
    <lineage>
        <taxon>Eukaryota</taxon>
        <taxon>Metazoa</taxon>
        <taxon>Ecdysozoa</taxon>
        <taxon>Arthropoda</taxon>
        <taxon>Hexapoda</taxon>
        <taxon>Insecta</taxon>
        <taxon>Pterygota</taxon>
        <taxon>Neoptera</taxon>
        <taxon>Endopterygota</taxon>
        <taxon>Diptera</taxon>
        <taxon>Brachycera</taxon>
        <taxon>Muscomorpha</taxon>
        <taxon>Hippoboscoidea</taxon>
        <taxon>Glossinidae</taxon>
        <taxon>Glossina</taxon>
    </lineage>
</organism>
<name>A0A1B0A6Z7_GLOPL</name>
<keyword evidence="1" id="KW-0472">Membrane</keyword>
<feature type="transmembrane region" description="Helical" evidence="1">
    <location>
        <begin position="20"/>
        <end position="39"/>
    </location>
</feature>
<sequence length="173" mass="19832">MGNWRDDVIDLFAVSEMPDLKGLFVIVLLVFLATIVVRLNDCRAGGDDIGIFVSRERKFSTCFQGNNTSDGKMPLVRLICLPLDHLFLLRITKRTESFDPYNAFSSLFSIVITILECNVTDNMIRAVNVKRLPSHLRRTLNYPLVNHLEEHIKVFWKTIAINKNKTELHLITS</sequence>